<dbReference type="Proteomes" id="UP000594262">
    <property type="component" value="Unplaced"/>
</dbReference>
<comment type="subcellular location">
    <subcellularLocation>
        <location evidence="1">Secreted</location>
    </subcellularLocation>
</comment>
<reference evidence="7" key="1">
    <citation type="submission" date="2021-01" db="UniProtKB">
        <authorList>
            <consortium name="EnsemblMetazoa"/>
        </authorList>
    </citation>
    <scope>IDENTIFICATION</scope>
</reference>
<dbReference type="InterPro" id="IPR039477">
    <property type="entry name" value="ILEI/PANDER_dom"/>
</dbReference>
<evidence type="ECO:0000313" key="7">
    <source>
        <dbReference type="EnsemblMetazoa" id="CLYHEMP003803.1"/>
    </source>
</evidence>
<dbReference type="OrthoDB" id="5989177at2759"/>
<protein>
    <recommendedName>
        <fullName evidence="6">ILEI/PANDER domain-containing protein</fullName>
    </recommendedName>
</protein>
<dbReference type="PROSITE" id="PS52031">
    <property type="entry name" value="GG_LECTIN"/>
    <property type="match status" value="1"/>
</dbReference>
<dbReference type="GO" id="GO:0005576">
    <property type="term" value="C:extracellular region"/>
    <property type="evidence" value="ECO:0007669"/>
    <property type="project" value="UniProtKB-SubCell"/>
</dbReference>
<keyword evidence="3" id="KW-0964">Secreted</keyword>
<sequence>MIITSYFLKILITATYLNLAAEGGIVRLLKPLHQIRKCSNPMVTWSLVPLHGENAVWLSVFYQRDSQDIIKEIWRDIGGLTSFGHQRFNQSLKVLYKKNQEFSVILTNIEDSMNLYLTLIFMNAEGEIKGGPLLSKASLNVKGTMTYKIHSEGCNDDPNTCGHSEIIVNEQKYDGFGRGMTFVLVNASTGEYQNCRSFDWYADSTACQRSLQWLQSSPKGTTVFGAIRDEGTVKYNDQCEKALLLIGGKKPFQRQSRGSFAIVGYLGDQKPLWIGQNMSAPGKGPTILSGQVPLIC</sequence>
<evidence type="ECO:0000256" key="1">
    <source>
        <dbReference type="ARBA" id="ARBA00004613"/>
    </source>
</evidence>
<keyword evidence="5" id="KW-1015">Disulfide bond</keyword>
<dbReference type="InterPro" id="IPR039220">
    <property type="entry name" value="FAM3"/>
</dbReference>
<dbReference type="PANTHER" id="PTHR14592">
    <property type="entry name" value="UNCHARACTERIZED FAM3"/>
    <property type="match status" value="1"/>
</dbReference>
<feature type="domain" description="ILEI/PANDER" evidence="6">
    <location>
        <begin position="178"/>
        <end position="267"/>
    </location>
</feature>
<evidence type="ECO:0000256" key="3">
    <source>
        <dbReference type="ARBA" id="ARBA00022525"/>
    </source>
</evidence>
<proteinExistence type="inferred from homology"/>
<evidence type="ECO:0000259" key="6">
    <source>
        <dbReference type="Pfam" id="PF15711"/>
    </source>
</evidence>
<dbReference type="EnsemblMetazoa" id="CLYHEMT003803.1">
    <property type="protein sequence ID" value="CLYHEMP003803.1"/>
    <property type="gene ID" value="CLYHEMG003803"/>
</dbReference>
<dbReference type="Pfam" id="PF15711">
    <property type="entry name" value="ILEI"/>
    <property type="match status" value="1"/>
</dbReference>
<evidence type="ECO:0000256" key="5">
    <source>
        <dbReference type="ARBA" id="ARBA00023157"/>
    </source>
</evidence>
<evidence type="ECO:0000313" key="8">
    <source>
        <dbReference type="Proteomes" id="UP000594262"/>
    </source>
</evidence>
<accession>A0A7M5WQY8</accession>
<name>A0A7M5WQY8_9CNID</name>
<evidence type="ECO:0000256" key="2">
    <source>
        <dbReference type="ARBA" id="ARBA00010905"/>
    </source>
</evidence>
<organism evidence="7 8">
    <name type="scientific">Clytia hemisphaerica</name>
    <dbReference type="NCBI Taxonomy" id="252671"/>
    <lineage>
        <taxon>Eukaryota</taxon>
        <taxon>Metazoa</taxon>
        <taxon>Cnidaria</taxon>
        <taxon>Hydrozoa</taxon>
        <taxon>Hydroidolina</taxon>
        <taxon>Leptothecata</taxon>
        <taxon>Obeliida</taxon>
        <taxon>Clytiidae</taxon>
        <taxon>Clytia</taxon>
    </lineage>
</organism>
<keyword evidence="8" id="KW-1185">Reference proteome</keyword>
<evidence type="ECO:0000256" key="4">
    <source>
        <dbReference type="ARBA" id="ARBA00022729"/>
    </source>
</evidence>
<comment type="similarity">
    <text evidence="2">Belongs to the FAM3 family.</text>
</comment>
<keyword evidence="4" id="KW-0732">Signal</keyword>
<dbReference type="AlphaFoldDB" id="A0A7M5WQY8"/>